<dbReference type="GO" id="GO:0003700">
    <property type="term" value="F:DNA-binding transcription factor activity"/>
    <property type="evidence" value="ECO:0007669"/>
    <property type="project" value="InterPro"/>
</dbReference>
<reference evidence="7" key="1">
    <citation type="submission" date="2017-05" db="EMBL/GenBank/DDBJ databases">
        <title>Complete and WGS of Bordetella genogroups.</title>
        <authorList>
            <person name="Spilker T."/>
            <person name="Lipuma J."/>
        </authorList>
    </citation>
    <scope>NUCLEOTIDE SEQUENCE [LARGE SCALE GENOMIC DNA]</scope>
    <source>
        <strain evidence="7">AU16122</strain>
    </source>
</reference>
<dbReference type="InterPro" id="IPR000847">
    <property type="entry name" value="LysR_HTH_N"/>
</dbReference>
<dbReference type="PANTHER" id="PTHR30419:SF8">
    <property type="entry name" value="NITROGEN ASSIMILATION TRANSCRIPTIONAL ACTIVATOR-RELATED"/>
    <property type="match status" value="1"/>
</dbReference>
<dbReference type="Gene3D" id="1.10.10.10">
    <property type="entry name" value="Winged helix-like DNA-binding domain superfamily/Winged helix DNA-binding domain"/>
    <property type="match status" value="1"/>
</dbReference>
<proteinExistence type="inferred from homology"/>
<evidence type="ECO:0000313" key="6">
    <source>
        <dbReference type="EMBL" id="OZI30669.1"/>
    </source>
</evidence>
<dbReference type="Pfam" id="PF00126">
    <property type="entry name" value="HTH_1"/>
    <property type="match status" value="1"/>
</dbReference>
<evidence type="ECO:0000256" key="1">
    <source>
        <dbReference type="ARBA" id="ARBA00009437"/>
    </source>
</evidence>
<dbReference type="RefSeq" id="WP_094855093.1">
    <property type="nucleotide sequence ID" value="NZ_NEVM01000005.1"/>
</dbReference>
<evidence type="ECO:0000313" key="7">
    <source>
        <dbReference type="Proteomes" id="UP000216020"/>
    </source>
</evidence>
<dbReference type="OrthoDB" id="8675247at2"/>
<dbReference type="InterPro" id="IPR036390">
    <property type="entry name" value="WH_DNA-bd_sf"/>
</dbReference>
<dbReference type="GO" id="GO:0005829">
    <property type="term" value="C:cytosol"/>
    <property type="evidence" value="ECO:0007669"/>
    <property type="project" value="TreeGrafter"/>
</dbReference>
<dbReference type="PROSITE" id="PS50931">
    <property type="entry name" value="HTH_LYSR"/>
    <property type="match status" value="1"/>
</dbReference>
<dbReference type="CDD" id="cd08440">
    <property type="entry name" value="PBP2_LTTR_like_4"/>
    <property type="match status" value="1"/>
</dbReference>
<dbReference type="InterPro" id="IPR036388">
    <property type="entry name" value="WH-like_DNA-bd_sf"/>
</dbReference>
<protein>
    <recommendedName>
        <fullName evidence="5">HTH lysR-type domain-containing protein</fullName>
    </recommendedName>
</protein>
<dbReference type="PANTHER" id="PTHR30419">
    <property type="entry name" value="HTH-TYPE TRANSCRIPTIONAL REGULATOR YBHD"/>
    <property type="match status" value="1"/>
</dbReference>
<evidence type="ECO:0000256" key="2">
    <source>
        <dbReference type="ARBA" id="ARBA00023015"/>
    </source>
</evidence>
<dbReference type="EMBL" id="NEVM01000005">
    <property type="protein sequence ID" value="OZI30669.1"/>
    <property type="molecule type" value="Genomic_DNA"/>
</dbReference>
<keyword evidence="2" id="KW-0805">Transcription regulation</keyword>
<dbReference type="Gene3D" id="3.40.190.10">
    <property type="entry name" value="Periplasmic binding protein-like II"/>
    <property type="match status" value="2"/>
</dbReference>
<feature type="domain" description="HTH lysR-type" evidence="5">
    <location>
        <begin position="5"/>
        <end position="62"/>
    </location>
</feature>
<evidence type="ECO:0000259" key="5">
    <source>
        <dbReference type="PROSITE" id="PS50931"/>
    </source>
</evidence>
<dbReference type="InterPro" id="IPR005119">
    <property type="entry name" value="LysR_subst-bd"/>
</dbReference>
<sequence>MPRSLTLKELEAFACLAEHLNYKVAAQHVFVSQPALTRIIQTAEQKLDVRLFDRNTRRVELAPSGRELLPIARRLLSEFHDALHDLSGFIGGRRGNISVACLPSAAAGLLPPVMAELQQTHPLVTIALHPSSGHLLPRLLKEGTADFAISGRPTDSVLSYEPLLSDPLVLMCSAKDPGPASSKSLWDFITKRPLISSGSASSIRQVVDRLMEGKHIAVNARYEVANISVLGAMVSAGLGISIVPTMALRLMDTSQVATHPLDLPGASREIGILTRNGRTLSSASQHFLNCLRREALRRSATTTRSRR</sequence>
<dbReference type="Proteomes" id="UP000216020">
    <property type="component" value="Unassembled WGS sequence"/>
</dbReference>
<comment type="similarity">
    <text evidence="1">Belongs to the LysR transcriptional regulatory family.</text>
</comment>
<name>A0A261S003_9BORD</name>
<keyword evidence="3" id="KW-0238">DNA-binding</keyword>
<keyword evidence="7" id="KW-1185">Reference proteome</keyword>
<organism evidence="6 7">
    <name type="scientific">Bordetella genomosp. 10</name>
    <dbReference type="NCBI Taxonomy" id="1416804"/>
    <lineage>
        <taxon>Bacteria</taxon>
        <taxon>Pseudomonadati</taxon>
        <taxon>Pseudomonadota</taxon>
        <taxon>Betaproteobacteria</taxon>
        <taxon>Burkholderiales</taxon>
        <taxon>Alcaligenaceae</taxon>
        <taxon>Bordetella</taxon>
    </lineage>
</organism>
<dbReference type="SUPFAM" id="SSF53850">
    <property type="entry name" value="Periplasmic binding protein-like II"/>
    <property type="match status" value="1"/>
</dbReference>
<dbReference type="Pfam" id="PF03466">
    <property type="entry name" value="LysR_substrate"/>
    <property type="match status" value="1"/>
</dbReference>
<comment type="caution">
    <text evidence="6">The sequence shown here is derived from an EMBL/GenBank/DDBJ whole genome shotgun (WGS) entry which is preliminary data.</text>
</comment>
<dbReference type="AlphaFoldDB" id="A0A261S003"/>
<gene>
    <name evidence="6" type="ORF">CAL29_21990</name>
</gene>
<keyword evidence="4" id="KW-0804">Transcription</keyword>
<dbReference type="GO" id="GO:0003677">
    <property type="term" value="F:DNA binding"/>
    <property type="evidence" value="ECO:0007669"/>
    <property type="project" value="UniProtKB-KW"/>
</dbReference>
<evidence type="ECO:0000256" key="4">
    <source>
        <dbReference type="ARBA" id="ARBA00023163"/>
    </source>
</evidence>
<accession>A0A261S003</accession>
<evidence type="ECO:0000256" key="3">
    <source>
        <dbReference type="ARBA" id="ARBA00023125"/>
    </source>
</evidence>
<dbReference type="SUPFAM" id="SSF46785">
    <property type="entry name" value="Winged helix' DNA-binding domain"/>
    <property type="match status" value="1"/>
</dbReference>
<dbReference type="InterPro" id="IPR050950">
    <property type="entry name" value="HTH-type_LysR_regulators"/>
</dbReference>